<protein>
    <submittedName>
        <fullName evidence="1">Uncharacterized protein</fullName>
    </submittedName>
</protein>
<proteinExistence type="predicted"/>
<evidence type="ECO:0000313" key="2">
    <source>
        <dbReference type="Proteomes" id="UP000516439"/>
    </source>
</evidence>
<name>A0ABX6TC02_9SPHI</name>
<reference evidence="1 2" key="1">
    <citation type="submission" date="2020-09" db="EMBL/GenBank/DDBJ databases">
        <title>Pedobacter sp. SW-16 isolated from soil near Yeocheon.</title>
        <authorList>
            <person name="Im H.S."/>
            <person name="Joung Y."/>
            <person name="Lee S.-S."/>
        </authorList>
    </citation>
    <scope>NUCLEOTIDE SEQUENCE [LARGE SCALE GENOMIC DNA]</scope>
    <source>
        <strain evidence="1 2">SW-16</strain>
    </source>
</reference>
<gene>
    <name evidence="1" type="ORF">H9N25_13690</name>
</gene>
<organism evidence="1 2">
    <name type="scientific">Pedobacter riviphilus</name>
    <dbReference type="NCBI Taxonomy" id="2766984"/>
    <lineage>
        <taxon>Bacteria</taxon>
        <taxon>Pseudomonadati</taxon>
        <taxon>Bacteroidota</taxon>
        <taxon>Sphingobacteriia</taxon>
        <taxon>Sphingobacteriales</taxon>
        <taxon>Sphingobacteriaceae</taxon>
        <taxon>Pedobacter</taxon>
    </lineage>
</organism>
<dbReference type="RefSeq" id="WP_190326267.1">
    <property type="nucleotide sequence ID" value="NZ_CP061171.1"/>
</dbReference>
<evidence type="ECO:0000313" key="1">
    <source>
        <dbReference type="EMBL" id="QNR83029.1"/>
    </source>
</evidence>
<keyword evidence="2" id="KW-1185">Reference proteome</keyword>
<accession>A0ABX6TC02</accession>
<dbReference type="Proteomes" id="UP000516439">
    <property type="component" value="Chromosome"/>
</dbReference>
<sequence length="238" mass="28021">MTIDELTLEVLADKALSQFDSKKLVSWAVSVLELGYENENLFILAGLDFDSTEEREHYFWKSIADLKLNVEKTEEQLLEKYAQAIANRAIEKKISIEYAFQQMNRIVSASGYDSKYLAFYEINEDLEYLKYENKTIYHSGLTTENANEFIFEEFRFFALMEDLKIPQEFRNQCYCQRCKKLNIPVTRNKFQLKRPFRYAVSTCGICGSEKLKHSSDHEVKWIIINEYKKAMLNAHVFS</sequence>
<dbReference type="EMBL" id="CP061171">
    <property type="protein sequence ID" value="QNR83029.1"/>
    <property type="molecule type" value="Genomic_DNA"/>
</dbReference>